<dbReference type="STRING" id="1347342.BN863_28420"/>
<accession>T2KRB9</accession>
<keyword evidence="3" id="KW-1185">Reference proteome</keyword>
<feature type="chain" id="PRO_5004602819" evidence="1">
    <location>
        <begin position="19"/>
        <end position="107"/>
    </location>
</feature>
<gene>
    <name evidence="2" type="ORF">BN863_28420</name>
</gene>
<feature type="signal peptide" evidence="1">
    <location>
        <begin position="1"/>
        <end position="18"/>
    </location>
</feature>
<organism evidence="2 3">
    <name type="scientific">Formosa agariphila (strain DSM 15362 / KCTC 12365 / LMG 23005 / KMM 3901 / M-2Alg 35-1)</name>
    <dbReference type="NCBI Taxonomy" id="1347342"/>
    <lineage>
        <taxon>Bacteria</taxon>
        <taxon>Pseudomonadati</taxon>
        <taxon>Bacteroidota</taxon>
        <taxon>Flavobacteriia</taxon>
        <taxon>Flavobacteriales</taxon>
        <taxon>Flavobacteriaceae</taxon>
        <taxon>Formosa</taxon>
    </lineage>
</organism>
<proteinExistence type="predicted"/>
<dbReference type="AlphaFoldDB" id="T2KRB9"/>
<dbReference type="RefSeq" id="WP_038531805.1">
    <property type="nucleotide sequence ID" value="NZ_HG315671.1"/>
</dbReference>
<evidence type="ECO:0000256" key="1">
    <source>
        <dbReference type="SAM" id="SignalP"/>
    </source>
</evidence>
<sequence>MKKTLLIIALMVSVSSFAQKQTLYKKIAIVTDIISDRAIISAGMHSNYNVSAKSLEKGSSYVFYLEILEDGTTPKANIKGVCKTTTQAQKDMKQTREALEKNYTIID</sequence>
<dbReference type="EMBL" id="HG315671">
    <property type="protein sequence ID" value="CDF80554.1"/>
    <property type="molecule type" value="Genomic_DNA"/>
</dbReference>
<dbReference type="PATRIC" id="fig|1347342.6.peg.2861"/>
<keyword evidence="1" id="KW-0732">Signal</keyword>
<dbReference type="HOGENOM" id="CLU_2206173_0_0_10"/>
<protein>
    <submittedName>
        <fullName evidence="2">Uncharacterized protein</fullName>
    </submittedName>
</protein>
<evidence type="ECO:0000313" key="2">
    <source>
        <dbReference type="EMBL" id="CDF80554.1"/>
    </source>
</evidence>
<dbReference type="Proteomes" id="UP000016160">
    <property type="component" value="Chromosome"/>
</dbReference>
<name>T2KRB9_FORAG</name>
<reference evidence="2 3" key="1">
    <citation type="journal article" date="2013" name="Appl. Environ. Microbiol.">
        <title>The genome of the alga-associated marine flavobacterium Formosa agariphila KMM 3901T reveals a broad potential for degradation of algal polysaccharides.</title>
        <authorList>
            <person name="Mann A.J."/>
            <person name="Hahnke R.L."/>
            <person name="Huang S."/>
            <person name="Werner J."/>
            <person name="Xing P."/>
            <person name="Barbeyron T."/>
            <person name="Huettel B."/>
            <person name="Stueber K."/>
            <person name="Reinhardt R."/>
            <person name="Harder J."/>
            <person name="Gloeckner F.O."/>
            <person name="Amann R.I."/>
            <person name="Teeling H."/>
        </authorList>
    </citation>
    <scope>NUCLEOTIDE SEQUENCE [LARGE SCALE GENOMIC DNA]</scope>
    <source>
        <strain evidence="3">DSM 15362 / KCTC 12365 / LMG 23005 / KMM 3901</strain>
    </source>
</reference>
<evidence type="ECO:0000313" key="3">
    <source>
        <dbReference type="Proteomes" id="UP000016160"/>
    </source>
</evidence>